<dbReference type="EMBL" id="JAKMXF010000321">
    <property type="protein sequence ID" value="KAI6649342.1"/>
    <property type="molecule type" value="Genomic_DNA"/>
</dbReference>
<evidence type="ECO:0000256" key="1">
    <source>
        <dbReference type="SAM" id="MobiDB-lite"/>
    </source>
</evidence>
<feature type="region of interest" description="Disordered" evidence="1">
    <location>
        <begin position="105"/>
        <end position="162"/>
    </location>
</feature>
<accession>A0AAV7JKU6</accession>
<sequence>MADLKSERFKKDNEFLLESIREKCTLPLEMLSFLTTLLEEWKTVEAICFRTPEAEERQYVNTIVTDKPYSNQRNNIRPDVMLTQSVRNNQDENLLMNRSMQDFKARSPLLPPKGKKILQESSGTRPLPLPPLDNRSPIAIPKMGNTPLRYAPPREDPIGPTYTNTVISVREPYPNYSDRNRSHLENKELQHNLNMNRYPTETAVLQSALPNKPQLNIPHAPLEIRQHTQYHQNDIFGESNTIIHESLPKELGYPSTQRPPLPLDDGEIKTNRQRSGLYPNDDRPPFPTPYMYPQDNIIQSDNIEQCKIERSNSIDILSTDEIKPRLPPRRNSMENISSKDVRKFRPKPGDPQYANFLDTPRSGNTHRIGDINTINYDTMSNEQKKENSNQTNEPLKNSDQYLVLLSSPEEDKQTQQQEFEKREGDTSLAVFNLRELINERTELALDQQGYKKRKVLLDKTSSPEEAKFYDIISNHSVFYLYLAEHNILTQEMLSLEHPIGIVLTEKLTSYYNYSMAKSVVTLGAQVGLLEVNDRINTGPQKLENFLKKITGKGKIPLDPTVSLHQINVFTSHIICISQANAGFDENNYNRYISEREQNLPEHFHRSLLPLVQGALPLRKDNVKNLISYLGAIYRLKDWERMIPDVYKNDPEMNSHIEPSINLCMKSSPDEIMPQVIKLAEESRLRESTYFYVKINNKVDKRIKDTVLGINKRNFHLLSMSRSCEIDLATMWSTSDVDIWSMTANKEIVIKFKDECRLQLVSPEHSEDLIHKILKCGIKPKTLIDIK</sequence>
<evidence type="ECO:0000313" key="2">
    <source>
        <dbReference type="EMBL" id="KAI6649342.1"/>
    </source>
</evidence>
<organism evidence="2 3">
    <name type="scientific">Oopsacas minuta</name>
    <dbReference type="NCBI Taxonomy" id="111878"/>
    <lineage>
        <taxon>Eukaryota</taxon>
        <taxon>Metazoa</taxon>
        <taxon>Porifera</taxon>
        <taxon>Hexactinellida</taxon>
        <taxon>Hexasterophora</taxon>
        <taxon>Lyssacinosida</taxon>
        <taxon>Leucopsacidae</taxon>
        <taxon>Oopsacas</taxon>
    </lineage>
</organism>
<protein>
    <submittedName>
        <fullName evidence="2">Uncharacterized protein</fullName>
    </submittedName>
</protein>
<gene>
    <name evidence="2" type="ORF">LOD99_11708</name>
</gene>
<comment type="caution">
    <text evidence="2">The sequence shown here is derived from an EMBL/GenBank/DDBJ whole genome shotgun (WGS) entry which is preliminary data.</text>
</comment>
<name>A0AAV7JKU6_9METZ</name>
<evidence type="ECO:0000313" key="3">
    <source>
        <dbReference type="Proteomes" id="UP001165289"/>
    </source>
</evidence>
<keyword evidence="3" id="KW-1185">Reference proteome</keyword>
<feature type="region of interest" description="Disordered" evidence="1">
    <location>
        <begin position="320"/>
        <end position="378"/>
    </location>
</feature>
<dbReference type="AlphaFoldDB" id="A0AAV7JKU6"/>
<dbReference type="Proteomes" id="UP001165289">
    <property type="component" value="Unassembled WGS sequence"/>
</dbReference>
<feature type="region of interest" description="Disordered" evidence="1">
    <location>
        <begin position="250"/>
        <end position="290"/>
    </location>
</feature>
<reference evidence="2 3" key="1">
    <citation type="journal article" date="2023" name="BMC Biol.">
        <title>The compact genome of the sponge Oopsacas minuta (Hexactinellida) is lacking key metazoan core genes.</title>
        <authorList>
            <person name="Santini S."/>
            <person name="Schenkelaars Q."/>
            <person name="Jourda C."/>
            <person name="Duchesne M."/>
            <person name="Belahbib H."/>
            <person name="Rocher C."/>
            <person name="Selva M."/>
            <person name="Riesgo A."/>
            <person name="Vervoort M."/>
            <person name="Leys S.P."/>
            <person name="Kodjabachian L."/>
            <person name="Le Bivic A."/>
            <person name="Borchiellini C."/>
            <person name="Claverie J.M."/>
            <person name="Renard E."/>
        </authorList>
    </citation>
    <scope>NUCLEOTIDE SEQUENCE [LARGE SCALE GENOMIC DNA]</scope>
    <source>
        <strain evidence="2">SPO-2</strain>
    </source>
</reference>
<proteinExistence type="predicted"/>